<dbReference type="SUPFAM" id="SSF52540">
    <property type="entry name" value="P-loop containing nucleoside triphosphate hydrolases"/>
    <property type="match status" value="1"/>
</dbReference>
<accession>A0A1M6UXM4</accession>
<dbReference type="Gene3D" id="3.40.50.300">
    <property type="entry name" value="P-loop containing nucleotide triphosphate hydrolases"/>
    <property type="match status" value="1"/>
</dbReference>
<dbReference type="PANTHER" id="PTHR43335:SF4">
    <property type="entry name" value="ABC TRANSPORTER, ATP-BINDING PROTEIN"/>
    <property type="match status" value="1"/>
</dbReference>
<name>A0A1M6UXM4_9FIRM</name>
<evidence type="ECO:0000256" key="4">
    <source>
        <dbReference type="ARBA" id="ARBA00022840"/>
    </source>
</evidence>
<dbReference type="InterPro" id="IPR027417">
    <property type="entry name" value="P-loop_NTPase"/>
</dbReference>
<dbReference type="PROSITE" id="PS50893">
    <property type="entry name" value="ABC_TRANSPORTER_2"/>
    <property type="match status" value="1"/>
</dbReference>
<proteinExistence type="inferred from homology"/>
<evidence type="ECO:0000313" key="8">
    <source>
        <dbReference type="Proteomes" id="UP000184301"/>
    </source>
</evidence>
<dbReference type="EMBL" id="FQZY01000080">
    <property type="protein sequence ID" value="SHK73948.1"/>
    <property type="molecule type" value="Genomic_DNA"/>
</dbReference>
<dbReference type="GO" id="GO:0016887">
    <property type="term" value="F:ATP hydrolysis activity"/>
    <property type="evidence" value="ECO:0007669"/>
    <property type="project" value="InterPro"/>
</dbReference>
<keyword evidence="3" id="KW-0547">Nucleotide-binding</keyword>
<evidence type="ECO:0000259" key="6">
    <source>
        <dbReference type="PROSITE" id="PS50893"/>
    </source>
</evidence>
<dbReference type="Pfam" id="PF00005">
    <property type="entry name" value="ABC_tran"/>
    <property type="match status" value="1"/>
</dbReference>
<evidence type="ECO:0000256" key="3">
    <source>
        <dbReference type="ARBA" id="ARBA00022741"/>
    </source>
</evidence>
<keyword evidence="2" id="KW-0813">Transport</keyword>
<evidence type="ECO:0000313" key="7">
    <source>
        <dbReference type="EMBL" id="SHK73948.1"/>
    </source>
</evidence>
<gene>
    <name evidence="7" type="ORF">SAMN02745243_03635</name>
</gene>
<feature type="domain" description="ABC transporter" evidence="6">
    <location>
        <begin position="2"/>
        <end position="231"/>
    </location>
</feature>
<evidence type="ECO:0000256" key="2">
    <source>
        <dbReference type="ARBA" id="ARBA00022448"/>
    </source>
</evidence>
<organism evidence="7 8">
    <name type="scientific">Hespellia stercorisuis DSM 15480</name>
    <dbReference type="NCBI Taxonomy" id="1121950"/>
    <lineage>
        <taxon>Bacteria</taxon>
        <taxon>Bacillati</taxon>
        <taxon>Bacillota</taxon>
        <taxon>Clostridia</taxon>
        <taxon>Lachnospirales</taxon>
        <taxon>Lachnospiraceae</taxon>
        <taxon>Hespellia</taxon>
    </lineage>
</organism>
<reference evidence="7 8" key="1">
    <citation type="submission" date="2016-11" db="EMBL/GenBank/DDBJ databases">
        <authorList>
            <person name="Jaros S."/>
            <person name="Januszkiewicz K."/>
            <person name="Wedrychowicz H."/>
        </authorList>
    </citation>
    <scope>NUCLEOTIDE SEQUENCE [LARGE SCALE GENOMIC DNA]</scope>
    <source>
        <strain evidence="7 8">DSM 15480</strain>
    </source>
</reference>
<dbReference type="OrthoDB" id="9775135at2"/>
<protein>
    <submittedName>
        <fullName evidence="7">ABC-2 type transport system ATP-binding protein</fullName>
    </submittedName>
</protein>
<feature type="region of interest" description="Disordered" evidence="5">
    <location>
        <begin position="312"/>
        <end position="344"/>
    </location>
</feature>
<dbReference type="GO" id="GO:0005524">
    <property type="term" value="F:ATP binding"/>
    <property type="evidence" value="ECO:0007669"/>
    <property type="project" value="UniProtKB-KW"/>
</dbReference>
<keyword evidence="4 7" id="KW-0067">ATP-binding</keyword>
<sequence length="344" mass="38416">MIEVKNLVKKYGNHIAVDHLNFTIEEGKIYGFLGPNGAGKSTTMNIMTGYLGATEGEVLINGHNILKDPEEAKKCIGYLPEIPPLYTDMTVLEYLDFAAELKKIKKKEREEAVEQVVKLAKLYDVQERLIKNLSKGYRQRVGLAQAILGFPEIIILDEPTVGLDPKQIIEIRELIRTLAKNHTVILSSHILAEVQEVCDYVMIISKGKLVASDTPVNLEQLMAGSETVEITTRATQTEVRDILRPVANVEKITTQVNKDNTTGAVIEVKNHADIRESVFMAFAEKKKPLLLLKNTKVSLEDVFLELTQNDAEAEKLETDELEAEESDAVKQEMEEGENEDAGNL</sequence>
<dbReference type="CDD" id="cd03230">
    <property type="entry name" value="ABC_DR_subfamily_A"/>
    <property type="match status" value="1"/>
</dbReference>
<dbReference type="PANTHER" id="PTHR43335">
    <property type="entry name" value="ABC TRANSPORTER, ATP-BINDING PROTEIN"/>
    <property type="match status" value="1"/>
</dbReference>
<dbReference type="RefSeq" id="WP_073112944.1">
    <property type="nucleotide sequence ID" value="NZ_FQZY01000080.1"/>
</dbReference>
<dbReference type="STRING" id="1121950.SAMN02745243_03635"/>
<feature type="compositionally biased region" description="Acidic residues" evidence="5">
    <location>
        <begin position="334"/>
        <end position="344"/>
    </location>
</feature>
<dbReference type="SMART" id="SM00382">
    <property type="entry name" value="AAA"/>
    <property type="match status" value="1"/>
</dbReference>
<evidence type="ECO:0000256" key="1">
    <source>
        <dbReference type="ARBA" id="ARBA00005417"/>
    </source>
</evidence>
<comment type="similarity">
    <text evidence="1">Belongs to the ABC transporter superfamily.</text>
</comment>
<dbReference type="Proteomes" id="UP000184301">
    <property type="component" value="Unassembled WGS sequence"/>
</dbReference>
<dbReference type="InterPro" id="IPR003593">
    <property type="entry name" value="AAA+_ATPase"/>
</dbReference>
<dbReference type="InterPro" id="IPR003439">
    <property type="entry name" value="ABC_transporter-like_ATP-bd"/>
</dbReference>
<evidence type="ECO:0000256" key="5">
    <source>
        <dbReference type="SAM" id="MobiDB-lite"/>
    </source>
</evidence>
<dbReference type="AlphaFoldDB" id="A0A1M6UXM4"/>
<keyword evidence="8" id="KW-1185">Reference proteome</keyword>